<keyword evidence="2" id="KW-0812">Transmembrane</keyword>
<proteinExistence type="predicted"/>
<feature type="transmembrane region" description="Helical" evidence="2">
    <location>
        <begin position="215"/>
        <end position="238"/>
    </location>
</feature>
<evidence type="ECO:0000256" key="1">
    <source>
        <dbReference type="SAM" id="MobiDB-lite"/>
    </source>
</evidence>
<sequence length="412" mass="44972">MSAASTPPFDDGRYRWAVNTSDDHSGTLYIFTFLGFTYSSFTFLTRLYIKWHMLGLDDAAMLAAQVVDVVQFSLILACLSTGLAKSFDILTEAQYSQMASIYASSQIAIYITLGVSKLATILLVQRLFTKEMRDAWKTCTAVIAAIVIWTIASALLVSVGCSPDSLSPKTASQACPGLETRYMIVIITDALTDAVLAFIPTYLIRHLQMPVAFKLQVLGIFALRLPLIVLTVLFFKAWQISLHSENPGVFRTAALVLQQAHVCSSLLAGTIPCLKSFLRSFDTGSGVKPGLGSSSKSSGRYGYVSTIRHSKPQTAQHEEGYRMDILKTNASGGSISPSGERERAGEASASGRHSAVEEDAVASNKSVDLDRRSSQRSTDQLFIRKDVEWTVKNEPARDGAKNYKPGKLQLPK</sequence>
<keyword evidence="2" id="KW-1133">Transmembrane helix</keyword>
<dbReference type="Pfam" id="PF20684">
    <property type="entry name" value="Fung_rhodopsin"/>
    <property type="match status" value="1"/>
</dbReference>
<feature type="transmembrane region" description="Helical" evidence="2">
    <location>
        <begin position="28"/>
        <end position="49"/>
    </location>
</feature>
<dbReference type="VEuPathDB" id="FungiDB:yc1106_07993"/>
<reference evidence="4" key="1">
    <citation type="submission" date="2021-12" db="EMBL/GenBank/DDBJ databases">
        <title>Curvularia clavata genome.</title>
        <authorList>
            <person name="Cao Y."/>
        </authorList>
    </citation>
    <scope>NUCLEOTIDE SEQUENCE</scope>
    <source>
        <strain evidence="4">Yc1106</strain>
    </source>
</reference>
<feature type="compositionally biased region" description="Polar residues" evidence="1">
    <location>
        <begin position="328"/>
        <end position="337"/>
    </location>
</feature>
<feature type="transmembrane region" description="Helical" evidence="2">
    <location>
        <begin position="107"/>
        <end position="128"/>
    </location>
</feature>
<dbReference type="PANTHER" id="PTHR39614">
    <property type="entry name" value="INTEGRAL MEMBRANE PROTEIN"/>
    <property type="match status" value="1"/>
</dbReference>
<feature type="compositionally biased region" description="Basic and acidic residues" evidence="1">
    <location>
        <begin position="382"/>
        <end position="401"/>
    </location>
</feature>
<evidence type="ECO:0000313" key="5">
    <source>
        <dbReference type="Proteomes" id="UP001056012"/>
    </source>
</evidence>
<evidence type="ECO:0000313" key="4">
    <source>
        <dbReference type="EMBL" id="USP80719.1"/>
    </source>
</evidence>
<evidence type="ECO:0000256" key="2">
    <source>
        <dbReference type="SAM" id="Phobius"/>
    </source>
</evidence>
<dbReference type="InterPro" id="IPR049326">
    <property type="entry name" value="Rhodopsin_dom_fungi"/>
</dbReference>
<gene>
    <name evidence="4" type="ORF">yc1106_07993</name>
</gene>
<evidence type="ECO:0000259" key="3">
    <source>
        <dbReference type="Pfam" id="PF20684"/>
    </source>
</evidence>
<accession>A0A9Q8ZFX1</accession>
<dbReference type="EMBL" id="CP089279">
    <property type="protein sequence ID" value="USP80719.1"/>
    <property type="molecule type" value="Genomic_DNA"/>
</dbReference>
<feature type="transmembrane region" description="Helical" evidence="2">
    <location>
        <begin position="140"/>
        <end position="160"/>
    </location>
</feature>
<feature type="region of interest" description="Disordered" evidence="1">
    <location>
        <begin position="328"/>
        <end position="412"/>
    </location>
</feature>
<feature type="domain" description="Rhodopsin" evidence="3">
    <location>
        <begin position="45"/>
        <end position="279"/>
    </location>
</feature>
<dbReference type="PANTHER" id="PTHR39614:SF2">
    <property type="entry name" value="INTEGRAL MEMBRANE PROTEIN"/>
    <property type="match status" value="1"/>
</dbReference>
<feature type="transmembrane region" description="Helical" evidence="2">
    <location>
        <begin position="61"/>
        <end position="87"/>
    </location>
</feature>
<keyword evidence="2" id="KW-0472">Membrane</keyword>
<feature type="transmembrane region" description="Helical" evidence="2">
    <location>
        <begin position="180"/>
        <end position="203"/>
    </location>
</feature>
<dbReference type="AlphaFoldDB" id="A0A9Q8ZFX1"/>
<dbReference type="OrthoDB" id="3897607at2759"/>
<name>A0A9Q8ZFX1_CURCL</name>
<keyword evidence="5" id="KW-1185">Reference proteome</keyword>
<protein>
    <recommendedName>
        <fullName evidence="3">Rhodopsin domain-containing protein</fullName>
    </recommendedName>
</protein>
<organism evidence="4 5">
    <name type="scientific">Curvularia clavata</name>
    <dbReference type="NCBI Taxonomy" id="95742"/>
    <lineage>
        <taxon>Eukaryota</taxon>
        <taxon>Fungi</taxon>
        <taxon>Dikarya</taxon>
        <taxon>Ascomycota</taxon>
        <taxon>Pezizomycotina</taxon>
        <taxon>Dothideomycetes</taxon>
        <taxon>Pleosporomycetidae</taxon>
        <taxon>Pleosporales</taxon>
        <taxon>Pleosporineae</taxon>
        <taxon>Pleosporaceae</taxon>
        <taxon>Curvularia</taxon>
    </lineage>
</organism>
<dbReference type="Proteomes" id="UP001056012">
    <property type="component" value="Chromosome 6"/>
</dbReference>